<feature type="compositionally biased region" description="Basic and acidic residues" evidence="1">
    <location>
        <begin position="170"/>
        <end position="182"/>
    </location>
</feature>
<dbReference type="Pfam" id="PF24355">
    <property type="entry name" value="DUF7514"/>
    <property type="match status" value="1"/>
</dbReference>
<feature type="compositionally biased region" description="Basic and acidic residues" evidence="1">
    <location>
        <begin position="493"/>
        <end position="502"/>
    </location>
</feature>
<name>A0A2H4SJH6_CORMI</name>
<dbReference type="PANTHER" id="PTHR39611:SF1">
    <property type="entry name" value="HYDROXYPROLINE-RICH GLYCOPROTEIN DZ-HRGP"/>
    <property type="match status" value="1"/>
</dbReference>
<proteinExistence type="predicted"/>
<dbReference type="AlphaFoldDB" id="A0A2H4SJH6"/>
<dbReference type="PANTHER" id="PTHR39611">
    <property type="entry name" value="HYDROXYPROLINE-RICH GLYCOPROTEIN DZ-HRGP-RELATED"/>
    <property type="match status" value="1"/>
</dbReference>
<organism evidence="3 4">
    <name type="scientific">Cordyceps militaris</name>
    <name type="common">Caterpillar fungus</name>
    <name type="synonym">Clavaria militaris</name>
    <dbReference type="NCBI Taxonomy" id="73501"/>
    <lineage>
        <taxon>Eukaryota</taxon>
        <taxon>Fungi</taxon>
        <taxon>Dikarya</taxon>
        <taxon>Ascomycota</taxon>
        <taxon>Pezizomycotina</taxon>
        <taxon>Sordariomycetes</taxon>
        <taxon>Hypocreomycetidae</taxon>
        <taxon>Hypocreales</taxon>
        <taxon>Cordycipitaceae</taxon>
        <taxon>Cordyceps</taxon>
    </lineage>
</organism>
<evidence type="ECO:0000313" key="3">
    <source>
        <dbReference type="EMBL" id="ATY63273.1"/>
    </source>
</evidence>
<evidence type="ECO:0000256" key="1">
    <source>
        <dbReference type="SAM" id="MobiDB-lite"/>
    </source>
</evidence>
<feature type="compositionally biased region" description="Basic and acidic residues" evidence="1">
    <location>
        <begin position="465"/>
        <end position="479"/>
    </location>
</feature>
<feature type="compositionally biased region" description="Polar residues" evidence="1">
    <location>
        <begin position="191"/>
        <end position="212"/>
    </location>
</feature>
<dbReference type="EMBL" id="CP023324">
    <property type="protein sequence ID" value="ATY63273.1"/>
    <property type="molecule type" value="Genomic_DNA"/>
</dbReference>
<dbReference type="VEuPathDB" id="FungiDB:A9K55_008418"/>
<feature type="compositionally biased region" description="Acidic residues" evidence="1">
    <location>
        <begin position="148"/>
        <end position="158"/>
    </location>
</feature>
<dbReference type="VEuPathDB" id="FungiDB:CCM_01059"/>
<accession>A0A2H4SJH6</accession>
<sequence>MAPGLITTLSSEEPQGLLRDVARDERPAASSSTSSSRQASPTFHALQLGSPFMSGALPVPDDQAIKDSVLSISQFKQQVAELQKTQTEQQRQLDEVKDQLQVSASPRLTRAYSEGSLPPPTTASTGRDTPPGRAVPKNDARYQATVEDCTESDGDEDILTPTSAPGSPAAEKDGKPDHDRPGRNHTFAASAPTSPYSNHASTTETASYTTVPKTKEVRFSDRPPVVLQRSASARHLSYPGSTSQHTKSHPTRERALSLQDERWGPLFTPQGKATVGMRNALRGLATHLTYQIEVYKPIYSMVVTPDKLLRFYFDYRLDREAVEFTRIFNLTTPEAMKNLEKLYLGLQCDFHLVQGDSPGTRHRPYIPALTPEGFVQWTVMLIRAYPEQEFARLSRVFEEMALEAVPEVPSRECDDQRSRRLPRQISRHLFPAEPNVGELQLTTRAFLEWHRSPDRPALIHSNSRNRQEQHLHSSGRDYETEPTQVVVLPHGRITAEDREGRSSRYSKPHRGDRGESPRRSSKRYDGRRDGKDSDRDRRHGEPKYNARSLDESRHRRRDARGSRA</sequence>
<evidence type="ECO:0000313" key="4">
    <source>
        <dbReference type="Proteomes" id="UP000323067"/>
    </source>
</evidence>
<protein>
    <submittedName>
        <fullName evidence="3">Hydroxyproline-rich glyco DZ-HRGP</fullName>
    </submittedName>
</protein>
<reference evidence="3 4" key="1">
    <citation type="journal article" date="2017" name="BMC Genomics">
        <title>Chromosome level assembly and secondary metabolite potential of the parasitic fungus Cordyceps militaris.</title>
        <authorList>
            <person name="Kramer G.J."/>
            <person name="Nodwell J.R."/>
        </authorList>
    </citation>
    <scope>NUCLEOTIDE SEQUENCE [LARGE SCALE GENOMIC DNA]</scope>
    <source>
        <strain evidence="3 4">ATCC 34164</strain>
    </source>
</reference>
<evidence type="ECO:0000259" key="2">
    <source>
        <dbReference type="Pfam" id="PF24355"/>
    </source>
</evidence>
<feature type="domain" description="DUF7514" evidence="2">
    <location>
        <begin position="264"/>
        <end position="436"/>
    </location>
</feature>
<dbReference type="OrthoDB" id="5413703at2759"/>
<feature type="compositionally biased region" description="Low complexity" evidence="1">
    <location>
        <begin position="28"/>
        <end position="42"/>
    </location>
</feature>
<feature type="region of interest" description="Disordered" evidence="1">
    <location>
        <begin position="82"/>
        <end position="252"/>
    </location>
</feature>
<feature type="region of interest" description="Disordered" evidence="1">
    <location>
        <begin position="1"/>
        <end position="60"/>
    </location>
</feature>
<gene>
    <name evidence="3" type="ORF">A9K55_008418</name>
</gene>
<feature type="compositionally biased region" description="Basic and acidic residues" evidence="1">
    <location>
        <begin position="509"/>
        <end position="564"/>
    </location>
</feature>
<dbReference type="InterPro" id="IPR055936">
    <property type="entry name" value="DUF7514"/>
</dbReference>
<dbReference type="Proteomes" id="UP000323067">
    <property type="component" value="Chromosome vii"/>
</dbReference>
<feature type="region of interest" description="Disordered" evidence="1">
    <location>
        <begin position="455"/>
        <end position="564"/>
    </location>
</feature>